<evidence type="ECO:0000256" key="1">
    <source>
        <dbReference type="ARBA" id="ARBA00022553"/>
    </source>
</evidence>
<keyword evidence="1 2" id="KW-0597">Phosphoprotein</keyword>
<protein>
    <submittedName>
        <fullName evidence="4">Response regulator</fullName>
    </submittedName>
</protein>
<dbReference type="Gene3D" id="3.40.50.2300">
    <property type="match status" value="1"/>
</dbReference>
<dbReference type="PROSITE" id="PS50110">
    <property type="entry name" value="RESPONSE_REGULATORY"/>
    <property type="match status" value="1"/>
</dbReference>
<gene>
    <name evidence="4" type="ORF">CWM47_01285</name>
</gene>
<dbReference type="InterPro" id="IPR011006">
    <property type="entry name" value="CheY-like_superfamily"/>
</dbReference>
<dbReference type="Pfam" id="PF00072">
    <property type="entry name" value="Response_reg"/>
    <property type="match status" value="1"/>
</dbReference>
<dbReference type="SUPFAM" id="SSF52172">
    <property type="entry name" value="CheY-like"/>
    <property type="match status" value="1"/>
</dbReference>
<accession>A0A2K8YSH7</accession>
<dbReference type="GO" id="GO:0000160">
    <property type="term" value="P:phosphorelay signal transduction system"/>
    <property type="evidence" value="ECO:0007669"/>
    <property type="project" value="InterPro"/>
</dbReference>
<evidence type="ECO:0000259" key="3">
    <source>
        <dbReference type="PROSITE" id="PS50110"/>
    </source>
</evidence>
<organism evidence="4 5">
    <name type="scientific">Spirosoma pollinicola</name>
    <dbReference type="NCBI Taxonomy" id="2057025"/>
    <lineage>
        <taxon>Bacteria</taxon>
        <taxon>Pseudomonadati</taxon>
        <taxon>Bacteroidota</taxon>
        <taxon>Cytophagia</taxon>
        <taxon>Cytophagales</taxon>
        <taxon>Cytophagaceae</taxon>
        <taxon>Spirosoma</taxon>
    </lineage>
</organism>
<name>A0A2K8YSH7_9BACT</name>
<reference evidence="4 5" key="1">
    <citation type="submission" date="2017-11" db="EMBL/GenBank/DDBJ databases">
        <title>Taxonomic description and genome sequences of Spirosoma HA7 sp. nov., isolated from pollen microhabitat of Corylus avellana.</title>
        <authorList>
            <person name="Ambika Manirajan B."/>
            <person name="Suarez C."/>
            <person name="Ratering S."/>
            <person name="Geissler-Plaum R."/>
            <person name="Cardinale M."/>
            <person name="Sylvia S."/>
        </authorList>
    </citation>
    <scope>NUCLEOTIDE SEQUENCE [LARGE SCALE GENOMIC DNA]</scope>
    <source>
        <strain evidence="4 5">HA7</strain>
    </source>
</reference>
<proteinExistence type="predicted"/>
<evidence type="ECO:0000313" key="4">
    <source>
        <dbReference type="EMBL" id="AUD00570.1"/>
    </source>
</evidence>
<evidence type="ECO:0000313" key="5">
    <source>
        <dbReference type="Proteomes" id="UP000232883"/>
    </source>
</evidence>
<feature type="domain" description="Response regulatory" evidence="3">
    <location>
        <begin position="6"/>
        <end position="126"/>
    </location>
</feature>
<sequence>MTSSPWICVVDDDADYRAIFQLFFQQSCPRYFIRLFAGGQSFLDALPQMSQPPSLIILDRHMPGLDGHQTLEILKQHLSYKRIPVVMMSAHASSSEINNCYESGANSFILKRLDPASLQVSMSTICQYWLELNQVSMAA</sequence>
<dbReference type="EMBL" id="CP025096">
    <property type="protein sequence ID" value="AUD00570.1"/>
    <property type="molecule type" value="Genomic_DNA"/>
</dbReference>
<dbReference type="PANTHER" id="PTHR44591">
    <property type="entry name" value="STRESS RESPONSE REGULATOR PROTEIN 1"/>
    <property type="match status" value="1"/>
</dbReference>
<evidence type="ECO:0000256" key="2">
    <source>
        <dbReference type="PROSITE-ProRule" id="PRU00169"/>
    </source>
</evidence>
<dbReference type="KEGG" id="spir:CWM47_01285"/>
<keyword evidence="5" id="KW-1185">Reference proteome</keyword>
<dbReference type="OrthoDB" id="673187at2"/>
<feature type="modified residue" description="4-aspartylphosphate" evidence="2">
    <location>
        <position position="59"/>
    </location>
</feature>
<dbReference type="Proteomes" id="UP000232883">
    <property type="component" value="Chromosome"/>
</dbReference>
<dbReference type="InterPro" id="IPR050595">
    <property type="entry name" value="Bact_response_regulator"/>
</dbReference>
<dbReference type="AlphaFoldDB" id="A0A2K8YSH7"/>
<dbReference type="PANTHER" id="PTHR44591:SF3">
    <property type="entry name" value="RESPONSE REGULATORY DOMAIN-CONTAINING PROTEIN"/>
    <property type="match status" value="1"/>
</dbReference>
<dbReference type="SMART" id="SM00448">
    <property type="entry name" value="REC"/>
    <property type="match status" value="1"/>
</dbReference>
<dbReference type="InterPro" id="IPR001789">
    <property type="entry name" value="Sig_transdc_resp-reg_receiver"/>
</dbReference>
<dbReference type="RefSeq" id="WP_100985995.1">
    <property type="nucleotide sequence ID" value="NZ_CP025096.1"/>
</dbReference>